<name>A0A812VXS9_9DINO</name>
<reference evidence="1" key="1">
    <citation type="submission" date="2021-02" db="EMBL/GenBank/DDBJ databases">
        <authorList>
            <person name="Dougan E. K."/>
            <person name="Rhodes N."/>
            <person name="Thang M."/>
            <person name="Chan C."/>
        </authorList>
    </citation>
    <scope>NUCLEOTIDE SEQUENCE</scope>
</reference>
<proteinExistence type="predicted"/>
<dbReference type="Pfam" id="PF08795">
    <property type="entry name" value="DUF1796"/>
    <property type="match status" value="1"/>
</dbReference>
<protein>
    <submittedName>
        <fullName evidence="1">ACP5 protein</fullName>
    </submittedName>
</protein>
<sequence length="192" mass="22326">MQESDMMDQLPDGESRVDAETEQIMLVSLGCFCGPKLSFKNIGRGAETLPFDWMRTRHEGLVHFLRNGWDESTGWNGFFEFNSKKVVPGVSMTTYRSYYHSFWHDDPTDPGMHERYQRRISRFNNIDATSKPVLFVRTVPTTQELKVVPERLGDRKASCWEFIYTVNIIRKESFQLRAQFIPGDNHACCVVM</sequence>
<evidence type="ECO:0000313" key="1">
    <source>
        <dbReference type="EMBL" id="CAE7658640.1"/>
    </source>
</evidence>
<comment type="caution">
    <text evidence="1">The sequence shown here is derived from an EMBL/GenBank/DDBJ whole genome shotgun (WGS) entry which is preliminary data.</text>
</comment>
<dbReference type="EMBL" id="CAJNJA010031587">
    <property type="protein sequence ID" value="CAE7658640.1"/>
    <property type="molecule type" value="Genomic_DNA"/>
</dbReference>
<evidence type="ECO:0000313" key="2">
    <source>
        <dbReference type="Proteomes" id="UP000601435"/>
    </source>
</evidence>
<dbReference type="AlphaFoldDB" id="A0A812VXS9"/>
<accession>A0A812VXS9</accession>
<keyword evidence="2" id="KW-1185">Reference proteome</keyword>
<dbReference type="OrthoDB" id="433246at2759"/>
<dbReference type="InterPro" id="IPR014903">
    <property type="entry name" value="DUF1796"/>
</dbReference>
<gene>
    <name evidence="1" type="primary">ACP5</name>
    <name evidence="1" type="ORF">SNEC2469_LOCUS18669</name>
</gene>
<organism evidence="1 2">
    <name type="scientific">Symbiodinium necroappetens</name>
    <dbReference type="NCBI Taxonomy" id="1628268"/>
    <lineage>
        <taxon>Eukaryota</taxon>
        <taxon>Sar</taxon>
        <taxon>Alveolata</taxon>
        <taxon>Dinophyceae</taxon>
        <taxon>Suessiales</taxon>
        <taxon>Symbiodiniaceae</taxon>
        <taxon>Symbiodinium</taxon>
    </lineage>
</organism>
<dbReference type="Proteomes" id="UP000601435">
    <property type="component" value="Unassembled WGS sequence"/>
</dbReference>